<dbReference type="PANTHER" id="PTHR46148:SF56">
    <property type="entry name" value="RETROTRANSPOSON PROTEIN"/>
    <property type="match status" value="1"/>
</dbReference>
<dbReference type="Proteomes" id="UP001234989">
    <property type="component" value="Chromosome 9"/>
</dbReference>
<feature type="domain" description="Tf2-1-like SH3-like" evidence="1">
    <location>
        <begin position="134"/>
        <end position="184"/>
    </location>
</feature>
<protein>
    <recommendedName>
        <fullName evidence="1">Tf2-1-like SH3-like domain-containing protein</fullName>
    </recommendedName>
</protein>
<proteinExistence type="predicted"/>
<organism evidence="2 3">
    <name type="scientific">Solanum verrucosum</name>
    <dbReference type="NCBI Taxonomy" id="315347"/>
    <lineage>
        <taxon>Eukaryota</taxon>
        <taxon>Viridiplantae</taxon>
        <taxon>Streptophyta</taxon>
        <taxon>Embryophyta</taxon>
        <taxon>Tracheophyta</taxon>
        <taxon>Spermatophyta</taxon>
        <taxon>Magnoliopsida</taxon>
        <taxon>eudicotyledons</taxon>
        <taxon>Gunneridae</taxon>
        <taxon>Pentapetalae</taxon>
        <taxon>asterids</taxon>
        <taxon>lamiids</taxon>
        <taxon>Solanales</taxon>
        <taxon>Solanaceae</taxon>
        <taxon>Solanoideae</taxon>
        <taxon>Solaneae</taxon>
        <taxon>Solanum</taxon>
    </lineage>
</organism>
<evidence type="ECO:0000259" key="1">
    <source>
        <dbReference type="Pfam" id="PF24626"/>
    </source>
</evidence>
<dbReference type="InterPro" id="IPR056924">
    <property type="entry name" value="SH3_Tf2-1"/>
</dbReference>
<dbReference type="EMBL" id="CP133620">
    <property type="protein sequence ID" value="WMV46439.1"/>
    <property type="molecule type" value="Genomic_DNA"/>
</dbReference>
<dbReference type="Gene3D" id="3.30.70.270">
    <property type="match status" value="1"/>
</dbReference>
<gene>
    <name evidence="2" type="ORF">MTR67_039824</name>
</gene>
<dbReference type="InterPro" id="IPR043128">
    <property type="entry name" value="Rev_trsase/Diguanyl_cyclase"/>
</dbReference>
<dbReference type="PANTHER" id="PTHR46148">
    <property type="entry name" value="CHROMO DOMAIN-CONTAINING PROTEIN"/>
    <property type="match status" value="1"/>
</dbReference>
<evidence type="ECO:0000313" key="2">
    <source>
        <dbReference type="EMBL" id="WMV46439.1"/>
    </source>
</evidence>
<evidence type="ECO:0000313" key="3">
    <source>
        <dbReference type="Proteomes" id="UP001234989"/>
    </source>
</evidence>
<dbReference type="InterPro" id="IPR043502">
    <property type="entry name" value="DNA/RNA_pol_sf"/>
</dbReference>
<name>A0AAF0UJQ2_SOLVR</name>
<dbReference type="SUPFAM" id="SSF56672">
    <property type="entry name" value="DNA/RNA polymerases"/>
    <property type="match status" value="1"/>
</dbReference>
<dbReference type="Pfam" id="PF24626">
    <property type="entry name" value="SH3_Tf2-1"/>
    <property type="match status" value="1"/>
</dbReference>
<dbReference type="AlphaFoldDB" id="A0AAF0UJQ2"/>
<accession>A0AAF0UJQ2</accession>
<keyword evidence="3" id="KW-1185">Reference proteome</keyword>
<sequence length="268" mass="30203">MLVELEAVACHLELKAPLTKALPRVSLRLVKGPRPVVVPVKVEAVKQWPRPTCHADIRSFLGLGGYYRSFVEEGSDGYVIYYDASRVGLGCVLMHRGKVIAYASGQLKRRWLEFLKDYDISVHYHPGVSYEGVMRFGTEGKLSSRYVGLYWILKRIGKVAYELKLTADLAAMHPVFHVSLLKKCMGDPTSVVPLESMAVKDSLSYEDVPVEILDRQVRRLRSKEIASVKVSWEVEEAMKPSIFTSFLPIPLQLENLPEAVNHDRVHGP</sequence>
<reference evidence="2" key="1">
    <citation type="submission" date="2023-08" db="EMBL/GenBank/DDBJ databases">
        <title>A de novo genome assembly of Solanum verrucosum Schlechtendal, a Mexican diploid species geographically isolated from the other diploid A-genome species in potato relatives.</title>
        <authorList>
            <person name="Hosaka K."/>
        </authorList>
    </citation>
    <scope>NUCLEOTIDE SEQUENCE</scope>
    <source>
        <tissue evidence="2">Young leaves</tissue>
    </source>
</reference>